<evidence type="ECO:0000313" key="3">
    <source>
        <dbReference type="Proteomes" id="UP000598217"/>
    </source>
</evidence>
<gene>
    <name evidence="2" type="ORF">H4W79_004757</name>
</gene>
<dbReference type="NCBIfam" id="NF041216">
    <property type="entry name" value="CU044_2847_fam"/>
    <property type="match status" value="1"/>
</dbReference>
<organism evidence="2 3">
    <name type="scientific">Nocardiopsis terrae</name>
    <dbReference type="NCBI Taxonomy" id="372655"/>
    <lineage>
        <taxon>Bacteria</taxon>
        <taxon>Bacillati</taxon>
        <taxon>Actinomycetota</taxon>
        <taxon>Actinomycetes</taxon>
        <taxon>Streptosporangiales</taxon>
        <taxon>Nocardiopsidaceae</taxon>
        <taxon>Nocardiopsis</taxon>
    </lineage>
</organism>
<dbReference type="InterPro" id="IPR045794">
    <property type="entry name" value="Trypco1"/>
</dbReference>
<feature type="domain" description="Trypsin-co-occurring" evidence="1">
    <location>
        <begin position="17"/>
        <end position="112"/>
    </location>
</feature>
<dbReference type="Pfam" id="PF19493">
    <property type="entry name" value="Trypco1"/>
    <property type="match status" value="1"/>
</dbReference>
<comment type="caution">
    <text evidence="2">The sequence shown here is derived from an EMBL/GenBank/DDBJ whole genome shotgun (WGS) entry which is preliminary data.</text>
</comment>
<reference evidence="2 3" key="1">
    <citation type="submission" date="2020-10" db="EMBL/GenBank/DDBJ databases">
        <title>Sequencing the genomes of 1000 actinobacteria strains.</title>
        <authorList>
            <person name="Klenk H.-P."/>
        </authorList>
    </citation>
    <scope>NUCLEOTIDE SEQUENCE [LARGE SCALE GENOMIC DNA]</scope>
    <source>
        <strain evidence="2 3">DSM 45157</strain>
    </source>
</reference>
<evidence type="ECO:0000313" key="2">
    <source>
        <dbReference type="EMBL" id="MBE1460543.1"/>
    </source>
</evidence>
<accession>A0ABR9HNK0</accession>
<dbReference type="Proteomes" id="UP000598217">
    <property type="component" value="Unassembled WGS sequence"/>
</dbReference>
<name>A0ABR9HNK0_9ACTN</name>
<keyword evidence="3" id="KW-1185">Reference proteome</keyword>
<proteinExistence type="predicted"/>
<dbReference type="EMBL" id="JADBDY010000001">
    <property type="protein sequence ID" value="MBE1460543.1"/>
    <property type="molecule type" value="Genomic_DNA"/>
</dbReference>
<protein>
    <recommendedName>
        <fullName evidence="1">Trypsin-co-occurring domain-containing protein</fullName>
    </recommendedName>
</protein>
<sequence length="120" mass="12788">MLTAGRGGYEVARLVRFRIDDTEDVLVEVDEDELGTSLVSADGAIVEATETFTEKLSSVRKAVSVTLTELGNTLQPETIKVTFGVKLAAEAGAVIAKSSVEGNMQVEMEWKRGSRGDAPA</sequence>
<evidence type="ECO:0000259" key="1">
    <source>
        <dbReference type="Pfam" id="PF19493"/>
    </source>
</evidence>